<dbReference type="Pfam" id="PF01966">
    <property type="entry name" value="HD"/>
    <property type="match status" value="1"/>
</dbReference>
<keyword evidence="3" id="KW-1185">Reference proteome</keyword>
<organism evidence="2 3">
    <name type="scientific">Vibrio ulleungensis</name>
    <dbReference type="NCBI Taxonomy" id="2807619"/>
    <lineage>
        <taxon>Bacteria</taxon>
        <taxon>Pseudomonadati</taxon>
        <taxon>Pseudomonadota</taxon>
        <taxon>Gammaproteobacteria</taxon>
        <taxon>Vibrionales</taxon>
        <taxon>Vibrionaceae</taxon>
        <taxon>Vibrio</taxon>
    </lineage>
</organism>
<dbReference type="EMBL" id="JAFEUM010000001">
    <property type="protein sequence ID" value="MBM7035402.1"/>
    <property type="molecule type" value="Genomic_DNA"/>
</dbReference>
<dbReference type="PANTHER" id="PTHR33594">
    <property type="entry name" value="SUPERFAMILY HYDROLASE, PUTATIVE (AFU_ORTHOLOGUE AFUA_1G03035)-RELATED"/>
    <property type="match status" value="1"/>
</dbReference>
<dbReference type="InterPro" id="IPR003607">
    <property type="entry name" value="HD/PDEase_dom"/>
</dbReference>
<dbReference type="Gene3D" id="1.10.3210.50">
    <property type="match status" value="1"/>
</dbReference>
<dbReference type="Proteomes" id="UP000809621">
    <property type="component" value="Unassembled WGS sequence"/>
</dbReference>
<dbReference type="CDD" id="cd00077">
    <property type="entry name" value="HDc"/>
    <property type="match status" value="1"/>
</dbReference>
<dbReference type="RefSeq" id="WP_205157374.1">
    <property type="nucleotide sequence ID" value="NZ_JAFEUM010000001.1"/>
</dbReference>
<name>A0ABS2HH35_9VIBR</name>
<evidence type="ECO:0000259" key="1">
    <source>
        <dbReference type="PROSITE" id="PS51831"/>
    </source>
</evidence>
<dbReference type="PROSITE" id="PS51831">
    <property type="entry name" value="HD"/>
    <property type="match status" value="1"/>
</dbReference>
<comment type="caution">
    <text evidence="2">The sequence shown here is derived from an EMBL/GenBank/DDBJ whole genome shotgun (WGS) entry which is preliminary data.</text>
</comment>
<dbReference type="SUPFAM" id="SSF109604">
    <property type="entry name" value="HD-domain/PDEase-like"/>
    <property type="match status" value="1"/>
</dbReference>
<evidence type="ECO:0000313" key="3">
    <source>
        <dbReference type="Proteomes" id="UP000809621"/>
    </source>
</evidence>
<gene>
    <name evidence="2" type="ORF">JQC93_03200</name>
</gene>
<proteinExistence type="predicted"/>
<accession>A0ABS2HH35</accession>
<reference evidence="2 3" key="1">
    <citation type="submission" date="2021-02" db="EMBL/GenBank/DDBJ databases">
        <authorList>
            <person name="Park J.-S."/>
        </authorList>
    </citation>
    <scope>NUCLEOTIDE SEQUENCE [LARGE SCALE GENOMIC DNA]</scope>
    <source>
        <strain evidence="2 3">188UL20-2</strain>
    </source>
</reference>
<dbReference type="InterPro" id="IPR006674">
    <property type="entry name" value="HD_domain"/>
</dbReference>
<feature type="domain" description="HD" evidence="1">
    <location>
        <begin position="8"/>
        <end position="112"/>
    </location>
</feature>
<evidence type="ECO:0000313" key="2">
    <source>
        <dbReference type="EMBL" id="MBM7035402.1"/>
    </source>
</evidence>
<dbReference type="PANTHER" id="PTHR33594:SF1">
    <property type="entry name" value="HD_PDEASE DOMAIN-CONTAINING PROTEIN"/>
    <property type="match status" value="1"/>
</dbReference>
<sequence length="192" mass="21590">MIQDPAHDINHVRRVVKTALSLCQQEHAKIEVVLPAAYLHDCFTFPKNLPDRATSSTIAAQKADAFLRSIDYPQQYLKAIEHAIMAHSYSANIKPNSLEAKIVQDADRLDALGAIGVSRCLQVSSGFGASLYHGDDPYGEHRILDDKAYTIDHFQTKLFKLADLLHTDAAKREAKSRIQFMEHFLEQLNSEM</sequence>
<dbReference type="SMART" id="SM00471">
    <property type="entry name" value="HDc"/>
    <property type="match status" value="1"/>
</dbReference>
<protein>
    <submittedName>
        <fullName evidence="2">HD domain-containing protein</fullName>
    </submittedName>
</protein>